<dbReference type="Proteomes" id="UP000241890">
    <property type="component" value="Unassembled WGS sequence"/>
</dbReference>
<sequence length="388" mass="43253">MASPAAAAEASPAAAKASGASLDQMLQDEQQVKRFASYLHANIPLREAVQMDKRVNYFRGKKLIEVLCAGKPAKNKPPCETEEDAIKVGLALLRMGLIHASEVADKKRRILRPIRTNEFGPDSYLTWIYQGSNTMRNMLLVLLIVVVTAMCLFPVWPQFAKVGIWYVAVTILLFLFVLFTVRLLLYIVFWTIGFEFWILPNFFDDDLGVADSFRPVYSFQTADDLMQSYYFRISGAFVLIAFAAWCWQQPTEFDELYAQQMEFLAELYDGKLLGDKPSEIEQALKNSVFKVEELEKLIAEDNASPGDGGDDDDEPAFDPSAPRSADDEVEDVDEDDEALEAIIEADEAEAAAKAAAAAAADNDGEDDEDDNDGNDDDDDDDDDEDLDI</sequence>
<dbReference type="Pfam" id="PF03839">
    <property type="entry name" value="Sec62"/>
    <property type="match status" value="1"/>
</dbReference>
<dbReference type="PANTHER" id="PTHR12443">
    <property type="entry name" value="TRANSLOCATION PROTEIN SEC62"/>
    <property type="match status" value="1"/>
</dbReference>
<name>A0A2R5G0F7_9STRA</name>
<dbReference type="GO" id="GO:0005789">
    <property type="term" value="C:endoplasmic reticulum membrane"/>
    <property type="evidence" value="ECO:0007669"/>
    <property type="project" value="UniProtKB-SubCell"/>
</dbReference>
<keyword evidence="8 12" id="KW-1133">Transmembrane helix</keyword>
<dbReference type="InParanoid" id="A0A2R5G0F7"/>
<keyword evidence="4" id="KW-0813">Transport</keyword>
<evidence type="ECO:0000256" key="5">
    <source>
        <dbReference type="ARBA" id="ARBA00022692"/>
    </source>
</evidence>
<feature type="compositionally biased region" description="Low complexity" evidence="11">
    <location>
        <begin position="351"/>
        <end position="361"/>
    </location>
</feature>
<evidence type="ECO:0000256" key="12">
    <source>
        <dbReference type="SAM" id="Phobius"/>
    </source>
</evidence>
<evidence type="ECO:0000313" key="14">
    <source>
        <dbReference type="Proteomes" id="UP000241890"/>
    </source>
</evidence>
<evidence type="ECO:0000256" key="3">
    <source>
        <dbReference type="ARBA" id="ARBA00021257"/>
    </source>
</evidence>
<gene>
    <name evidence="13" type="ORF">FCC1311_007352</name>
</gene>
<organism evidence="13 14">
    <name type="scientific">Hondaea fermentalgiana</name>
    <dbReference type="NCBI Taxonomy" id="2315210"/>
    <lineage>
        <taxon>Eukaryota</taxon>
        <taxon>Sar</taxon>
        <taxon>Stramenopiles</taxon>
        <taxon>Bigyra</taxon>
        <taxon>Labyrinthulomycetes</taxon>
        <taxon>Thraustochytrida</taxon>
        <taxon>Thraustochytriidae</taxon>
        <taxon>Hondaea</taxon>
    </lineage>
</organism>
<protein>
    <recommendedName>
        <fullName evidence="3">Translocation protein SEC62</fullName>
    </recommendedName>
</protein>
<feature type="transmembrane region" description="Helical" evidence="12">
    <location>
        <begin position="162"/>
        <end position="179"/>
    </location>
</feature>
<evidence type="ECO:0000256" key="8">
    <source>
        <dbReference type="ARBA" id="ARBA00022989"/>
    </source>
</evidence>
<dbReference type="OrthoDB" id="200187at2759"/>
<evidence type="ECO:0000256" key="10">
    <source>
        <dbReference type="ARBA" id="ARBA00023136"/>
    </source>
</evidence>
<comment type="subcellular location">
    <subcellularLocation>
        <location evidence="1">Endoplasmic reticulum membrane</location>
        <topology evidence="1">Multi-pass membrane protein</topology>
    </subcellularLocation>
</comment>
<keyword evidence="7" id="KW-0653">Protein transport</keyword>
<keyword evidence="10 12" id="KW-0472">Membrane</keyword>
<dbReference type="PANTHER" id="PTHR12443:SF9">
    <property type="entry name" value="TRANSLOCATION PROTEIN SEC62"/>
    <property type="match status" value="1"/>
</dbReference>
<feature type="region of interest" description="Disordered" evidence="11">
    <location>
        <begin position="300"/>
        <end position="388"/>
    </location>
</feature>
<evidence type="ECO:0000256" key="7">
    <source>
        <dbReference type="ARBA" id="ARBA00022927"/>
    </source>
</evidence>
<proteinExistence type="inferred from homology"/>
<feature type="compositionally biased region" description="Acidic residues" evidence="11">
    <location>
        <begin position="327"/>
        <end position="349"/>
    </location>
</feature>
<feature type="transmembrane region" description="Helical" evidence="12">
    <location>
        <begin position="229"/>
        <end position="247"/>
    </location>
</feature>
<evidence type="ECO:0000256" key="4">
    <source>
        <dbReference type="ARBA" id="ARBA00022448"/>
    </source>
</evidence>
<evidence type="ECO:0000256" key="2">
    <source>
        <dbReference type="ARBA" id="ARBA00010604"/>
    </source>
</evidence>
<dbReference type="GO" id="GO:0031204">
    <property type="term" value="P:post-translational protein targeting to membrane, translocation"/>
    <property type="evidence" value="ECO:0007669"/>
    <property type="project" value="TreeGrafter"/>
</dbReference>
<keyword evidence="14" id="KW-1185">Reference proteome</keyword>
<keyword evidence="5 12" id="KW-0812">Transmembrane</keyword>
<feature type="compositionally biased region" description="Acidic residues" evidence="11">
    <location>
        <begin position="362"/>
        <end position="388"/>
    </location>
</feature>
<comment type="caution">
    <text evidence="13">The sequence shown here is derived from an EMBL/GenBank/DDBJ whole genome shotgun (WGS) entry which is preliminary data.</text>
</comment>
<reference evidence="13 14" key="1">
    <citation type="submission" date="2017-12" db="EMBL/GenBank/DDBJ databases">
        <title>Sequencing, de novo assembly and annotation of complete genome of a new Thraustochytrid species, strain FCC1311.</title>
        <authorList>
            <person name="Sedici K."/>
            <person name="Godart F."/>
            <person name="Aiese Cigliano R."/>
            <person name="Sanseverino W."/>
            <person name="Barakat M."/>
            <person name="Ortet P."/>
            <person name="Marechal E."/>
            <person name="Cagnac O."/>
            <person name="Amato A."/>
        </authorList>
    </citation>
    <scope>NUCLEOTIDE SEQUENCE [LARGE SCALE GENOMIC DNA]</scope>
</reference>
<evidence type="ECO:0000256" key="1">
    <source>
        <dbReference type="ARBA" id="ARBA00004477"/>
    </source>
</evidence>
<feature type="transmembrane region" description="Helical" evidence="12">
    <location>
        <begin position="138"/>
        <end position="156"/>
    </location>
</feature>
<dbReference type="FunCoup" id="A0A2R5G0F7">
    <property type="interactions" value="44"/>
</dbReference>
<evidence type="ECO:0000256" key="9">
    <source>
        <dbReference type="ARBA" id="ARBA00023010"/>
    </source>
</evidence>
<dbReference type="AlphaFoldDB" id="A0A2R5G0F7"/>
<keyword evidence="6" id="KW-0256">Endoplasmic reticulum</keyword>
<evidence type="ECO:0000313" key="13">
    <source>
        <dbReference type="EMBL" id="GBG24516.1"/>
    </source>
</evidence>
<evidence type="ECO:0000256" key="6">
    <source>
        <dbReference type="ARBA" id="ARBA00022824"/>
    </source>
</evidence>
<accession>A0A2R5G0F7</accession>
<dbReference type="InterPro" id="IPR004728">
    <property type="entry name" value="Sec62"/>
</dbReference>
<comment type="similarity">
    <text evidence="2">Belongs to the SEC62 family.</text>
</comment>
<keyword evidence="9" id="KW-0811">Translocation</keyword>
<evidence type="ECO:0000256" key="11">
    <source>
        <dbReference type="SAM" id="MobiDB-lite"/>
    </source>
</evidence>
<dbReference type="EMBL" id="BEYU01000006">
    <property type="protein sequence ID" value="GBG24516.1"/>
    <property type="molecule type" value="Genomic_DNA"/>
</dbReference>